<dbReference type="PROSITE" id="PS50880">
    <property type="entry name" value="TOPRIM"/>
    <property type="match status" value="1"/>
</dbReference>
<dbReference type="InterPro" id="IPR003601">
    <property type="entry name" value="Topo_IA_2"/>
</dbReference>
<dbReference type="InterPro" id="IPR013497">
    <property type="entry name" value="Topo_IA_cen"/>
</dbReference>
<evidence type="ECO:0000259" key="14">
    <source>
        <dbReference type="PROSITE" id="PS52039"/>
    </source>
</evidence>
<dbReference type="InterPro" id="IPR013498">
    <property type="entry name" value="Topo_IA_Znf"/>
</dbReference>
<evidence type="ECO:0000256" key="9">
    <source>
        <dbReference type="ARBA" id="ARBA00023235"/>
    </source>
</evidence>
<dbReference type="PROSITE" id="PS00396">
    <property type="entry name" value="TOPO_IA_1"/>
    <property type="match status" value="1"/>
</dbReference>
<dbReference type="InterPro" id="IPR006171">
    <property type="entry name" value="TOPRIM_dom"/>
</dbReference>
<feature type="domain" description="Topo IA-type catalytic" evidence="14">
    <location>
        <begin position="185"/>
        <end position="645"/>
    </location>
</feature>
<dbReference type="GO" id="GO:0003677">
    <property type="term" value="F:DNA binding"/>
    <property type="evidence" value="ECO:0007669"/>
    <property type="project" value="UniProtKB-KW"/>
</dbReference>
<dbReference type="SUPFAM" id="SSF57783">
    <property type="entry name" value="Zinc beta-ribbon"/>
    <property type="match status" value="2"/>
</dbReference>
<proteinExistence type="inferred from homology"/>
<evidence type="ECO:0000313" key="16">
    <source>
        <dbReference type="Proteomes" id="UP000262583"/>
    </source>
</evidence>
<reference evidence="15 16" key="1">
    <citation type="submission" date="2018-05" db="EMBL/GenBank/DDBJ databases">
        <title>A metagenomic window into the 2 km-deep terrestrial subsurface aquifer revealed taxonomically and functionally diverse microbial community comprising novel uncultured bacterial lineages.</title>
        <authorList>
            <person name="Kadnikov V.V."/>
            <person name="Mardanov A.V."/>
            <person name="Beletsky A.V."/>
            <person name="Banks D."/>
            <person name="Pimenov N.V."/>
            <person name="Frank Y.A."/>
            <person name="Karnachuk O.V."/>
            <person name="Ravin N.V."/>
        </authorList>
    </citation>
    <scope>NUCLEOTIDE SEQUENCE [LARGE SCALE GENOMIC DNA]</scope>
    <source>
        <strain evidence="15">BY</strain>
    </source>
</reference>
<feature type="site" description="Interaction with DNA" evidence="10">
    <location>
        <position position="199"/>
    </location>
</feature>
<feature type="site" description="Interaction with DNA" evidence="10">
    <location>
        <position position="211"/>
    </location>
</feature>
<keyword evidence="3" id="KW-0479">Metal-binding</keyword>
<organism evidence="15 16">
    <name type="scientific">Sumerlaea chitinivorans</name>
    <dbReference type="NCBI Taxonomy" id="2250252"/>
    <lineage>
        <taxon>Bacteria</taxon>
        <taxon>Candidatus Sumerlaeota</taxon>
        <taxon>Candidatus Sumerlaeia</taxon>
        <taxon>Candidatus Sumerlaeales</taxon>
        <taxon>Candidatus Sumerlaeaceae</taxon>
        <taxon>Candidatus Sumerlaea</taxon>
    </lineage>
</organism>
<dbReference type="InterPro" id="IPR013825">
    <property type="entry name" value="Topo_IA_cen_sub2"/>
</dbReference>
<dbReference type="InterPro" id="IPR028612">
    <property type="entry name" value="Topoisom_1_IA"/>
</dbReference>
<comment type="subunit">
    <text evidence="10">Monomer.</text>
</comment>
<dbReference type="AlphaFoldDB" id="A0A2Z4Y505"/>
<gene>
    <name evidence="10" type="primary">topA</name>
    <name evidence="15" type="ORF">BRCON_1457</name>
</gene>
<comment type="similarity">
    <text evidence="2 10">Belongs to the type IA topoisomerase family.</text>
</comment>
<evidence type="ECO:0000256" key="8">
    <source>
        <dbReference type="ARBA" id="ARBA00023125"/>
    </source>
</evidence>
<dbReference type="InterPro" id="IPR034149">
    <property type="entry name" value="TOPRIM_TopoI"/>
</dbReference>
<dbReference type="Pfam" id="PF01396">
    <property type="entry name" value="Zn_ribbon_Top1"/>
    <property type="match status" value="3"/>
</dbReference>
<keyword evidence="6" id="KW-0460">Magnesium</keyword>
<dbReference type="InterPro" id="IPR005733">
    <property type="entry name" value="TopoI_bac-type"/>
</dbReference>
<keyword evidence="9 10" id="KW-0413">Isomerase</keyword>
<sequence length="843" mass="94550">MPAKKTTTAKKTTKSAPAKKTQAAATTKAAARARTSTRKKTTAAEASAVRARIRDGQSLVVVESPAKAKTLQKYLGSNFMIEASRGHVKDLPTNKLGVDIERGFQPEYVIVEGKERILAEICANAKKSSRVFLATDPDREGEAIAWHIAEHLREHNVTQEILRATFNEITKQAVQEAIANPHELDQRLYDAQQARRILDRLVGYQLSPLLWKKVMRGLSAGRVQSVAVRLIVEREREIEAFRPEEYWTIEAECSAATPPPFKLQLTNLNGAKPKLATATEAKQVLAALGATQVQESTVANPRRPKELLQQLVAALATRWTVKGVERKEVRRRPAPPFITSTLQQEAARKLGFSASQTMAIAQRLYEGVELGEMGMTALITYMRTDSTRLSPQAVEQAREFIRKTYGDEYLPAKPNVYQSRRGAQDAHEAIRPTDLSLTPQAVAPYLEPRFVRLYELIWNRFLACQMADAIFEQTRVEVEPREGYLFTATGLVSKFRGFLALYDEGKDETENGENGNGALPELKAGDTLQVRALRGLQHFTQPPPRFTEASLIRELERLGIGRPSTYATIVSTIQERKYVDKDESKRFYPTKIGTTVTDLLVEHFSEILDVNFTAQMEAELDEVEEGKRNWQEVLQEFYARFKHQLEQAIANMRNVRQEAEPTDIVCDKCGKATMVIRWGRRGRFLACSDPECGNTRNLRESNGKVEAVIPEVSAEKCPECGRPMVIRSGRFGRFLACTGYPDCKTTRPLSTGVKCPECGAGELTERQSKGKKVYFACSNYPACKFVTWDRPVLQACTECGHAYVFERLRRKKRVMVCPNCKAEKELEEGNAEVTSSSEASDDV</sequence>
<feature type="domain" description="Toprim" evidence="13">
    <location>
        <begin position="57"/>
        <end position="167"/>
    </location>
</feature>
<keyword evidence="4" id="KW-0863">Zinc-finger</keyword>
<dbReference type="PANTHER" id="PTHR42785:SF1">
    <property type="entry name" value="DNA TOPOISOMERASE"/>
    <property type="match status" value="1"/>
</dbReference>
<feature type="active site" description="O-(5'-phospho-DNA)-tyrosine intermediate" evidence="10">
    <location>
        <position position="381"/>
    </location>
</feature>
<dbReference type="PRINTS" id="PR00417">
    <property type="entry name" value="PRTPISMRASEI"/>
</dbReference>
<dbReference type="CDD" id="cd03363">
    <property type="entry name" value="TOPRIM_TopoIA_TopoI"/>
    <property type="match status" value="1"/>
</dbReference>
<dbReference type="Pfam" id="PF01751">
    <property type="entry name" value="Toprim"/>
    <property type="match status" value="1"/>
</dbReference>
<dbReference type="NCBIfam" id="TIGR01051">
    <property type="entry name" value="topA_bact"/>
    <property type="match status" value="1"/>
</dbReference>
<feature type="site" description="Interaction with DNA" evidence="10">
    <location>
        <position position="204"/>
    </location>
</feature>
<keyword evidence="8 10" id="KW-0238">DNA-binding</keyword>
<dbReference type="Proteomes" id="UP000262583">
    <property type="component" value="Chromosome"/>
</dbReference>
<feature type="site" description="Interaction with DNA" evidence="10">
    <location>
        <position position="195"/>
    </location>
</feature>
<evidence type="ECO:0000256" key="5">
    <source>
        <dbReference type="ARBA" id="ARBA00022833"/>
    </source>
</evidence>
<dbReference type="InterPro" id="IPR000380">
    <property type="entry name" value="Topo_IA"/>
</dbReference>
<evidence type="ECO:0000256" key="2">
    <source>
        <dbReference type="ARBA" id="ARBA00009446"/>
    </source>
</evidence>
<evidence type="ECO:0000256" key="7">
    <source>
        <dbReference type="ARBA" id="ARBA00023029"/>
    </source>
</evidence>
<comment type="function">
    <text evidence="10">Releases the supercoiling and torsional tension of DNA, which is introduced during the DNA replication and transcription, by transiently cleaving and rejoining one strand of the DNA duplex. Introduces a single-strand break via transesterification at a target site in duplex DNA. The scissile phosphodiester is attacked by the catalytic tyrosine of the enzyme, resulting in the formation of a DNA-(5'-phosphotyrosyl)-enzyme intermediate and the expulsion of a 3'-OH DNA strand. The free DNA strand then undergoes passage around the unbroken strand, thus removing DNA supercoils. Finally, in the religation step, the DNA 3'-OH attacks the covalent intermediate to expel the active-site tyrosine and restore the DNA phosphodiester backbone.</text>
</comment>
<dbReference type="EMBL" id="CP030759">
    <property type="protein sequence ID" value="AXA36234.1"/>
    <property type="molecule type" value="Genomic_DNA"/>
</dbReference>
<dbReference type="InterPro" id="IPR013824">
    <property type="entry name" value="Topo_IA_cen_sub1"/>
</dbReference>
<dbReference type="GO" id="GO:0008270">
    <property type="term" value="F:zinc ion binding"/>
    <property type="evidence" value="ECO:0007669"/>
    <property type="project" value="UniProtKB-KW"/>
</dbReference>
<evidence type="ECO:0000313" key="15">
    <source>
        <dbReference type="EMBL" id="AXA36234.1"/>
    </source>
</evidence>
<feature type="site" description="Interaction with DNA" evidence="10">
    <location>
        <position position="576"/>
    </location>
</feature>
<dbReference type="Gene3D" id="2.70.20.10">
    <property type="entry name" value="Topoisomerase I, domain 3"/>
    <property type="match status" value="1"/>
</dbReference>
<dbReference type="CDD" id="cd00186">
    <property type="entry name" value="TOP1Ac"/>
    <property type="match status" value="1"/>
</dbReference>
<dbReference type="SMART" id="SM00493">
    <property type="entry name" value="TOPRIM"/>
    <property type="match status" value="1"/>
</dbReference>
<dbReference type="PANTHER" id="PTHR42785">
    <property type="entry name" value="DNA TOPOISOMERASE, TYPE IA, CORE"/>
    <property type="match status" value="1"/>
</dbReference>
<evidence type="ECO:0000256" key="11">
    <source>
        <dbReference type="SAM" id="Coils"/>
    </source>
</evidence>
<dbReference type="KEGG" id="schv:BRCON_1457"/>
<dbReference type="Gene3D" id="3.30.65.10">
    <property type="entry name" value="Bacterial Topoisomerase I, domain 1"/>
    <property type="match status" value="3"/>
</dbReference>
<feature type="site" description="Interaction with DNA" evidence="10">
    <location>
        <position position="87"/>
    </location>
</feature>
<evidence type="ECO:0000256" key="4">
    <source>
        <dbReference type="ARBA" id="ARBA00022771"/>
    </source>
</evidence>
<evidence type="ECO:0000256" key="1">
    <source>
        <dbReference type="ARBA" id="ARBA00000213"/>
    </source>
</evidence>
<dbReference type="Gene3D" id="1.10.460.10">
    <property type="entry name" value="Topoisomerase I, domain 2"/>
    <property type="match status" value="1"/>
</dbReference>
<keyword evidence="5" id="KW-0862">Zinc</keyword>
<dbReference type="GO" id="GO:0005694">
    <property type="term" value="C:chromosome"/>
    <property type="evidence" value="ECO:0007669"/>
    <property type="project" value="InterPro"/>
</dbReference>
<evidence type="ECO:0000256" key="12">
    <source>
        <dbReference type="SAM" id="MobiDB-lite"/>
    </source>
</evidence>
<dbReference type="InterPro" id="IPR023405">
    <property type="entry name" value="Topo_IA_core_domain"/>
</dbReference>
<dbReference type="Pfam" id="PF01131">
    <property type="entry name" value="Topoisom_bac"/>
    <property type="match status" value="1"/>
</dbReference>
<dbReference type="Gene3D" id="3.40.50.140">
    <property type="match status" value="1"/>
</dbReference>
<evidence type="ECO:0000256" key="6">
    <source>
        <dbReference type="ARBA" id="ARBA00022842"/>
    </source>
</evidence>
<feature type="site" description="Interaction with DNA" evidence="10">
    <location>
        <position position="383"/>
    </location>
</feature>
<keyword evidence="11" id="KW-0175">Coiled coil</keyword>
<feature type="site" description="Interaction with DNA" evidence="10">
    <location>
        <position position="196"/>
    </location>
</feature>
<accession>A0A2Z4Y505</accession>
<evidence type="ECO:0000256" key="10">
    <source>
        <dbReference type="HAMAP-Rule" id="MF_00952"/>
    </source>
</evidence>
<evidence type="ECO:0000259" key="13">
    <source>
        <dbReference type="PROSITE" id="PS50880"/>
    </source>
</evidence>
<feature type="coiled-coil region" evidence="11">
    <location>
        <begin position="613"/>
        <end position="658"/>
    </location>
</feature>
<dbReference type="GO" id="GO:0003917">
    <property type="term" value="F:DNA topoisomerase type I (single strand cut, ATP-independent) activity"/>
    <property type="evidence" value="ECO:0007669"/>
    <property type="project" value="UniProtKB-UniRule"/>
</dbReference>
<dbReference type="SUPFAM" id="SSF56712">
    <property type="entry name" value="Prokaryotic type I DNA topoisomerase"/>
    <property type="match status" value="1"/>
</dbReference>
<dbReference type="PROSITE" id="PS52039">
    <property type="entry name" value="TOPO_IA_2"/>
    <property type="match status" value="1"/>
</dbReference>
<dbReference type="InterPro" id="IPR013826">
    <property type="entry name" value="Topo_IA_cen_sub3"/>
</dbReference>
<dbReference type="GO" id="GO:0006265">
    <property type="term" value="P:DNA topological change"/>
    <property type="evidence" value="ECO:0007669"/>
    <property type="project" value="UniProtKB-UniRule"/>
</dbReference>
<dbReference type="SMART" id="SM00437">
    <property type="entry name" value="TOP1Ac"/>
    <property type="match status" value="1"/>
</dbReference>
<feature type="region of interest" description="Disordered" evidence="12">
    <location>
        <begin position="1"/>
        <end position="46"/>
    </location>
</feature>
<protein>
    <recommendedName>
        <fullName evidence="10">DNA topoisomerase 1</fullName>
        <ecNumber evidence="10">5.6.2.1</ecNumber>
    </recommendedName>
    <alternativeName>
        <fullName evidence="10">DNA topoisomerase I</fullName>
    </alternativeName>
</protein>
<evidence type="ECO:0000256" key="3">
    <source>
        <dbReference type="ARBA" id="ARBA00022723"/>
    </source>
</evidence>
<dbReference type="InterPro" id="IPR003602">
    <property type="entry name" value="Topo_IA_DNA-bd_dom"/>
</dbReference>
<dbReference type="EC" id="5.6.2.1" evidence="10"/>
<dbReference type="InterPro" id="IPR023406">
    <property type="entry name" value="Topo_IA_AS"/>
</dbReference>
<feature type="compositionally biased region" description="Low complexity" evidence="12">
    <location>
        <begin position="14"/>
        <end position="34"/>
    </location>
</feature>
<keyword evidence="7 10" id="KW-0799">Topoisomerase</keyword>
<dbReference type="Gene3D" id="1.10.290.10">
    <property type="entry name" value="Topoisomerase I, domain 4"/>
    <property type="match status" value="1"/>
</dbReference>
<feature type="region of interest" description="Interaction with DNA" evidence="10">
    <location>
        <begin position="219"/>
        <end position="224"/>
    </location>
</feature>
<comment type="catalytic activity">
    <reaction evidence="1 10">
        <text>ATP-independent breakage of single-stranded DNA, followed by passage and rejoining.</text>
        <dbReference type="EC" id="5.6.2.1"/>
    </reaction>
</comment>
<dbReference type="HAMAP" id="MF_00952">
    <property type="entry name" value="Topoisom_1_prok"/>
    <property type="match status" value="1"/>
</dbReference>
<dbReference type="SMART" id="SM00436">
    <property type="entry name" value="TOP1Bc"/>
    <property type="match status" value="1"/>
</dbReference>
<name>A0A2Z4Y505_SUMC1</name>